<reference evidence="20 21" key="1">
    <citation type="journal article" date="2014" name="Mol. Plant">
        <title>Chromosome Scale Genome Assembly and Transcriptome Profiling of Nannochloropsis gaditana in Nitrogen Depletion.</title>
        <authorList>
            <person name="Corteggiani Carpinelli E."/>
            <person name="Telatin A."/>
            <person name="Vitulo N."/>
            <person name="Forcato C."/>
            <person name="D'Angelo M."/>
            <person name="Schiavon R."/>
            <person name="Vezzi A."/>
            <person name="Giacometti G.M."/>
            <person name="Morosinotto T."/>
            <person name="Valle G."/>
        </authorList>
    </citation>
    <scope>NUCLEOTIDE SEQUENCE [LARGE SCALE GENOMIC DNA]</scope>
    <source>
        <strain evidence="20 21">B-31</strain>
    </source>
</reference>
<feature type="domain" description="CAAX prenyl protease 1 N-terminal" evidence="19">
    <location>
        <begin position="121"/>
        <end position="285"/>
    </location>
</feature>
<dbReference type="PANTHER" id="PTHR10120">
    <property type="entry name" value="CAAX PRENYL PROTEASE 1"/>
    <property type="match status" value="1"/>
</dbReference>
<evidence type="ECO:0000256" key="8">
    <source>
        <dbReference type="ARBA" id="ARBA00022833"/>
    </source>
</evidence>
<keyword evidence="10" id="KW-0482">Metalloprotease</keyword>
<feature type="region of interest" description="Disordered" evidence="16">
    <location>
        <begin position="89"/>
        <end position="110"/>
    </location>
</feature>
<proteinExistence type="predicted"/>
<feature type="binding site" evidence="15">
    <location>
        <position position="363"/>
    </location>
    <ligand>
        <name>Zn(2+)</name>
        <dbReference type="ChEBI" id="CHEBI:29105"/>
        <note>catalytic</note>
    </ligand>
</feature>
<feature type="transmembrane region" description="Helical" evidence="17">
    <location>
        <begin position="42"/>
        <end position="62"/>
    </location>
</feature>
<evidence type="ECO:0000256" key="15">
    <source>
        <dbReference type="PIRSR" id="PIRSR627057-2"/>
    </source>
</evidence>
<dbReference type="EMBL" id="AZIL01000609">
    <property type="protein sequence ID" value="EWM26686.1"/>
    <property type="molecule type" value="Genomic_DNA"/>
</dbReference>
<feature type="transmembrane region" description="Helical" evidence="17">
    <location>
        <begin position="395"/>
        <end position="419"/>
    </location>
</feature>
<dbReference type="Pfam" id="PF01435">
    <property type="entry name" value="Peptidase_M48"/>
    <property type="match status" value="1"/>
</dbReference>
<dbReference type="InterPro" id="IPR032456">
    <property type="entry name" value="Peptidase_M48_N"/>
</dbReference>
<dbReference type="OrthoDB" id="360839at2759"/>
<comment type="catalytic activity">
    <reaction evidence="12">
        <text>Hydrolyzes the peptide bond -P2-(S-farnesyl or geranylgeranyl)C-P1'-P2'-P3'-COOH where P1' and P2' are amino acids with aliphatic side chains and P3' is any C-terminal residue.</text>
        <dbReference type="EC" id="3.4.24.84"/>
    </reaction>
</comment>
<evidence type="ECO:0000313" key="21">
    <source>
        <dbReference type="Proteomes" id="UP000019335"/>
    </source>
</evidence>
<evidence type="ECO:0000256" key="3">
    <source>
        <dbReference type="ARBA" id="ARBA00022670"/>
    </source>
</evidence>
<evidence type="ECO:0000256" key="9">
    <source>
        <dbReference type="ARBA" id="ARBA00022989"/>
    </source>
</evidence>
<dbReference type="GO" id="GO:0071586">
    <property type="term" value="P:CAAX-box protein processing"/>
    <property type="evidence" value="ECO:0007669"/>
    <property type="project" value="InterPro"/>
</dbReference>
<name>W7U1C2_9STRA</name>
<dbReference type="Proteomes" id="UP000019335">
    <property type="component" value="Chromosome 8"/>
</dbReference>
<evidence type="ECO:0000256" key="4">
    <source>
        <dbReference type="ARBA" id="ARBA00022692"/>
    </source>
</evidence>
<evidence type="ECO:0000259" key="18">
    <source>
        <dbReference type="Pfam" id="PF01435"/>
    </source>
</evidence>
<evidence type="ECO:0000256" key="11">
    <source>
        <dbReference type="ARBA" id="ARBA00023136"/>
    </source>
</evidence>
<dbReference type="AlphaFoldDB" id="W7U1C2"/>
<feature type="binding site" evidence="15">
    <location>
        <position position="359"/>
    </location>
    <ligand>
        <name>Zn(2+)</name>
        <dbReference type="ChEBI" id="CHEBI:29105"/>
        <note>catalytic</note>
    </ligand>
</feature>
<dbReference type="InterPro" id="IPR027057">
    <property type="entry name" value="CAXX_Prtase_1"/>
</dbReference>
<feature type="transmembrane region" description="Helical" evidence="17">
    <location>
        <begin position="256"/>
        <end position="283"/>
    </location>
</feature>
<sequence>MIFGMPAVSAAGAADRWAHVRSFGTGLSLPVYRQKGAGEADVPYLELLILFSFIVFVWEFYLDVRQYRALQRKDIPSALTERIAELDSRATASGSAPPEQASQYKDAPSPPAATSLLDRLTSKFEAARNYSIDKAHLGFVETAFSQTENTTLLLLGSMPWFWDTSVELAGRWLGKRENEYVVSLVLLGLNMVLEQVVHLPFSLWAVFVVEERHGFNKQSLGNFFLDKLKGLALSALLGGPMTLAVLYVIKAGGRNFFLYLYLLVLAFQLLLLTIYPTVIAPLFNKYEPLPEDSELKIQIDALASRVKFPLTKVFVVDGSRRSAHSNAYFYGFFKNKRIVLFDTLIAQVRPSELLSVLAHELGHWAHSHTLQMFLVSQVHLFLAFFLFASSVDNAALFASFGFSSRPTIIALLLFFQAIWSPVDKALSFVFTLWTRRNEFQVASQRPVPPCSARPLTLSPPPGPFLQADEYAVGLGYSEDLQRGLVKLQIENLSNPSPDPWYSFYHYSHPPLTERLAAIWARQQAVERKRE</sequence>
<comment type="caution">
    <text evidence="20">The sequence shown here is derived from an EMBL/GenBank/DDBJ whole genome shotgun (WGS) entry which is preliminary data.</text>
</comment>
<evidence type="ECO:0000256" key="17">
    <source>
        <dbReference type="SAM" id="Phobius"/>
    </source>
</evidence>
<evidence type="ECO:0000256" key="16">
    <source>
        <dbReference type="SAM" id="MobiDB-lite"/>
    </source>
</evidence>
<dbReference type="Gene3D" id="3.30.2010.10">
    <property type="entry name" value="Metalloproteases ('zincins'), catalytic domain"/>
    <property type="match status" value="1"/>
</dbReference>
<keyword evidence="7" id="KW-0256">Endoplasmic reticulum</keyword>
<evidence type="ECO:0000256" key="14">
    <source>
        <dbReference type="PIRSR" id="PIRSR627057-1"/>
    </source>
</evidence>
<keyword evidence="11 17" id="KW-0472">Membrane</keyword>
<dbReference type="CDD" id="cd07343">
    <property type="entry name" value="M48A_Zmpste24p_like"/>
    <property type="match status" value="1"/>
</dbReference>
<feature type="transmembrane region" description="Helical" evidence="17">
    <location>
        <begin position="180"/>
        <end position="208"/>
    </location>
</feature>
<dbReference type="EC" id="3.4.24.84" evidence="2"/>
<comment type="subcellular location">
    <subcellularLocation>
        <location evidence="1">Endoplasmic reticulum membrane</location>
        <topology evidence="1">Multi-pass membrane protein</topology>
    </subcellularLocation>
</comment>
<evidence type="ECO:0000256" key="5">
    <source>
        <dbReference type="ARBA" id="ARBA00022723"/>
    </source>
</evidence>
<keyword evidence="5 15" id="KW-0479">Metal-binding</keyword>
<evidence type="ECO:0000259" key="19">
    <source>
        <dbReference type="Pfam" id="PF16491"/>
    </source>
</evidence>
<dbReference type="InterPro" id="IPR001915">
    <property type="entry name" value="Peptidase_M48"/>
</dbReference>
<dbReference type="Pfam" id="PF16491">
    <property type="entry name" value="Peptidase_M48_N"/>
    <property type="match status" value="1"/>
</dbReference>
<evidence type="ECO:0000256" key="12">
    <source>
        <dbReference type="ARBA" id="ARBA00044456"/>
    </source>
</evidence>
<feature type="active site" evidence="14">
    <location>
        <position position="360"/>
    </location>
</feature>
<evidence type="ECO:0000256" key="6">
    <source>
        <dbReference type="ARBA" id="ARBA00022801"/>
    </source>
</evidence>
<keyword evidence="8 15" id="KW-0862">Zinc</keyword>
<evidence type="ECO:0000256" key="10">
    <source>
        <dbReference type="ARBA" id="ARBA00023049"/>
    </source>
</evidence>
<evidence type="ECO:0000256" key="13">
    <source>
        <dbReference type="ARBA" id="ARBA00083451"/>
    </source>
</evidence>
<evidence type="ECO:0000256" key="7">
    <source>
        <dbReference type="ARBA" id="ARBA00022824"/>
    </source>
</evidence>
<gene>
    <name evidence="20" type="ORF">Naga_100001g207</name>
</gene>
<keyword evidence="3 20" id="KW-0645">Protease</keyword>
<dbReference type="GO" id="GO:0004222">
    <property type="term" value="F:metalloendopeptidase activity"/>
    <property type="evidence" value="ECO:0007669"/>
    <property type="project" value="InterPro"/>
</dbReference>
<evidence type="ECO:0000256" key="2">
    <source>
        <dbReference type="ARBA" id="ARBA00012336"/>
    </source>
</evidence>
<feature type="domain" description="Peptidase M48" evidence="18">
    <location>
        <begin position="292"/>
        <end position="440"/>
    </location>
</feature>
<keyword evidence="9 17" id="KW-1133">Transmembrane helix</keyword>
<comment type="cofactor">
    <cofactor evidence="15">
        <name>Zn(2+)</name>
        <dbReference type="ChEBI" id="CHEBI:29105"/>
    </cofactor>
    <text evidence="15">Binds 1 zinc ion per subunit.</text>
</comment>
<dbReference type="GO" id="GO:0046872">
    <property type="term" value="F:metal ion binding"/>
    <property type="evidence" value="ECO:0007669"/>
    <property type="project" value="UniProtKB-KW"/>
</dbReference>
<feature type="transmembrane region" description="Helical" evidence="17">
    <location>
        <begin position="370"/>
        <end position="388"/>
    </location>
</feature>
<feature type="transmembrane region" description="Helical" evidence="17">
    <location>
        <begin position="228"/>
        <end position="249"/>
    </location>
</feature>
<feature type="binding site" evidence="15">
    <location>
        <position position="438"/>
    </location>
    <ligand>
        <name>Zn(2+)</name>
        <dbReference type="ChEBI" id="CHEBI:29105"/>
        <note>catalytic</note>
    </ligand>
</feature>
<dbReference type="FunFam" id="3.30.2010.10:FF:000002">
    <property type="entry name" value="CAAX prenyl protease"/>
    <property type="match status" value="1"/>
</dbReference>
<evidence type="ECO:0000313" key="20">
    <source>
        <dbReference type="EMBL" id="EWM26686.1"/>
    </source>
</evidence>
<dbReference type="GO" id="GO:0005789">
    <property type="term" value="C:endoplasmic reticulum membrane"/>
    <property type="evidence" value="ECO:0007669"/>
    <property type="project" value="UniProtKB-SubCell"/>
</dbReference>
<keyword evidence="6" id="KW-0378">Hydrolase</keyword>
<accession>W7U1C2</accession>
<keyword evidence="4 17" id="KW-0812">Transmembrane</keyword>
<organism evidence="20 21">
    <name type="scientific">Nannochloropsis gaditana</name>
    <dbReference type="NCBI Taxonomy" id="72520"/>
    <lineage>
        <taxon>Eukaryota</taxon>
        <taxon>Sar</taxon>
        <taxon>Stramenopiles</taxon>
        <taxon>Ochrophyta</taxon>
        <taxon>Eustigmatophyceae</taxon>
        <taxon>Eustigmatales</taxon>
        <taxon>Monodopsidaceae</taxon>
        <taxon>Nannochloropsis</taxon>
    </lineage>
</organism>
<protein>
    <recommendedName>
        <fullName evidence="2">Ste24 endopeptidase</fullName>
        <ecNumber evidence="2">3.4.24.84</ecNumber>
    </recommendedName>
    <alternativeName>
        <fullName evidence="13">Prenyl protein-specific endoprotease 1</fullName>
    </alternativeName>
</protein>
<feature type="active site" description="Proton donor" evidence="14">
    <location>
        <position position="468"/>
    </location>
</feature>
<evidence type="ECO:0000256" key="1">
    <source>
        <dbReference type="ARBA" id="ARBA00004477"/>
    </source>
</evidence>
<keyword evidence="21" id="KW-1185">Reference proteome</keyword>